<evidence type="ECO:0000313" key="3">
    <source>
        <dbReference type="Proteomes" id="UP000838878"/>
    </source>
</evidence>
<reference evidence="2" key="1">
    <citation type="submission" date="2021-12" db="EMBL/GenBank/DDBJ databases">
        <authorList>
            <person name="Martin H S."/>
        </authorList>
    </citation>
    <scope>NUCLEOTIDE SEQUENCE</scope>
</reference>
<dbReference type="Pfam" id="PF00010">
    <property type="entry name" value="HLH"/>
    <property type="match status" value="1"/>
</dbReference>
<feature type="non-terminal residue" evidence="2">
    <location>
        <position position="480"/>
    </location>
</feature>
<dbReference type="SUPFAM" id="SSF47459">
    <property type="entry name" value="HLH, helix-loop-helix DNA-binding domain"/>
    <property type="match status" value="1"/>
</dbReference>
<accession>A0A8J9VKQ6</accession>
<dbReference type="GO" id="GO:0000981">
    <property type="term" value="F:DNA-binding transcription factor activity, RNA polymerase II-specific"/>
    <property type="evidence" value="ECO:0007669"/>
    <property type="project" value="TreeGrafter"/>
</dbReference>
<dbReference type="GO" id="GO:0046983">
    <property type="term" value="F:protein dimerization activity"/>
    <property type="evidence" value="ECO:0007669"/>
    <property type="project" value="InterPro"/>
</dbReference>
<feature type="domain" description="BHLH" evidence="1">
    <location>
        <begin position="75"/>
        <end position="99"/>
    </location>
</feature>
<dbReference type="Gene3D" id="4.10.280.10">
    <property type="entry name" value="Helix-loop-helix DNA-binding domain"/>
    <property type="match status" value="1"/>
</dbReference>
<protein>
    <recommendedName>
        <fullName evidence="1">BHLH domain-containing protein</fullName>
    </recommendedName>
</protein>
<dbReference type="GO" id="GO:0000977">
    <property type="term" value="F:RNA polymerase II transcription regulatory region sequence-specific DNA binding"/>
    <property type="evidence" value="ECO:0007669"/>
    <property type="project" value="TreeGrafter"/>
</dbReference>
<dbReference type="GO" id="GO:0032502">
    <property type="term" value="P:developmental process"/>
    <property type="evidence" value="ECO:0007669"/>
    <property type="project" value="TreeGrafter"/>
</dbReference>
<dbReference type="AlphaFoldDB" id="A0A8J9VKQ6"/>
<evidence type="ECO:0000313" key="2">
    <source>
        <dbReference type="EMBL" id="CAH0728255.1"/>
    </source>
</evidence>
<dbReference type="Proteomes" id="UP000838878">
    <property type="component" value="Chromosome 7"/>
</dbReference>
<dbReference type="PANTHER" id="PTHR23349">
    <property type="entry name" value="BASIC HELIX-LOOP-HELIX TRANSCRIPTION FACTOR, TWIST"/>
    <property type="match status" value="1"/>
</dbReference>
<dbReference type="EMBL" id="OV170227">
    <property type="protein sequence ID" value="CAH0728255.1"/>
    <property type="molecule type" value="Genomic_DNA"/>
</dbReference>
<dbReference type="OrthoDB" id="6375462at2759"/>
<name>A0A8J9VKQ6_9NEOP</name>
<sequence>MSYGSETPHVWSSSSGSEVSPYGPLWDAPPAPVPYPDILAFPPADLVWSAAGCGRASSRSTPGKKPRRRVASVAQRRAANIRERRRMFNLNEAFDKLRRKYTLFFLSQALADINVIRRKRDMVSIKNFLYSLFGSKTNNGNIYRVFDDNNDYIKTIPDYGSNFRKMPMVNSHELIHYQGLPYRHLVEENSAQISSLKRKSLISGKSFAENNIKKYNNKMIYCNSNSDVIVPEKSKILVEKPLFIRNRLQDLIMGRTIFLPITTAKIERFIIPANKGEVHVSNYPVKRVPYKEPININEDLNLPRSSSLLSLNNNISTTTTLPDHARLTKESLPIKTNSALDISKIVRFTEPVHSRYSYKNIYQTQQNQDINVNNNNSYVTSSTVATDSTTKSVPLKKDISKGLPANYFFLPPIRTEKASVHVPVNRRKPVQENLSGDNYLDISLKYNPIVVFDHTNKRNDQAININLQEKQRGDIPDVSL</sequence>
<proteinExistence type="predicted"/>
<dbReference type="InterPro" id="IPR011598">
    <property type="entry name" value="bHLH_dom"/>
</dbReference>
<evidence type="ECO:0000259" key="1">
    <source>
        <dbReference type="Pfam" id="PF00010"/>
    </source>
</evidence>
<organism evidence="2 3">
    <name type="scientific">Brenthis ino</name>
    <name type="common">lesser marbled fritillary</name>
    <dbReference type="NCBI Taxonomy" id="405034"/>
    <lineage>
        <taxon>Eukaryota</taxon>
        <taxon>Metazoa</taxon>
        <taxon>Ecdysozoa</taxon>
        <taxon>Arthropoda</taxon>
        <taxon>Hexapoda</taxon>
        <taxon>Insecta</taxon>
        <taxon>Pterygota</taxon>
        <taxon>Neoptera</taxon>
        <taxon>Endopterygota</taxon>
        <taxon>Lepidoptera</taxon>
        <taxon>Glossata</taxon>
        <taxon>Ditrysia</taxon>
        <taxon>Papilionoidea</taxon>
        <taxon>Nymphalidae</taxon>
        <taxon>Heliconiinae</taxon>
        <taxon>Argynnini</taxon>
        <taxon>Brenthis</taxon>
    </lineage>
</organism>
<dbReference type="InterPro" id="IPR050283">
    <property type="entry name" value="E-box_TF_Regulators"/>
</dbReference>
<keyword evidence="3" id="KW-1185">Reference proteome</keyword>
<gene>
    <name evidence="2" type="ORF">BINO364_LOCUS13498</name>
</gene>
<dbReference type="PANTHER" id="PTHR23349:SF63">
    <property type="entry name" value="FER3-LIKE PROTEIN"/>
    <property type="match status" value="1"/>
</dbReference>
<dbReference type="InterPro" id="IPR036638">
    <property type="entry name" value="HLH_DNA-bd_sf"/>
</dbReference>